<proteinExistence type="inferred from homology"/>
<gene>
    <name evidence="9" type="ORF">DKK70_16310</name>
</gene>
<evidence type="ECO:0000256" key="2">
    <source>
        <dbReference type="ARBA" id="ARBA00022448"/>
    </source>
</evidence>
<dbReference type="OrthoDB" id="9766643at2"/>
<keyword evidence="9" id="KW-0675">Receptor</keyword>
<keyword evidence="6 7" id="KW-0998">Cell outer membrane</keyword>
<name>A0A2V4DSX9_9GAMM</name>
<keyword evidence="3 7" id="KW-1134">Transmembrane beta strand</keyword>
<dbReference type="RefSeq" id="WP_110434929.1">
    <property type="nucleotide sequence ID" value="NZ_QGLR01000018.1"/>
</dbReference>
<organism evidence="9 10">
    <name type="scientific">Gilliamella apicola</name>
    <dbReference type="NCBI Taxonomy" id="1196095"/>
    <lineage>
        <taxon>Bacteria</taxon>
        <taxon>Pseudomonadati</taxon>
        <taxon>Pseudomonadota</taxon>
        <taxon>Gammaproteobacteria</taxon>
        <taxon>Orbales</taxon>
        <taxon>Orbaceae</taxon>
        <taxon>Gilliamella</taxon>
    </lineage>
</organism>
<dbReference type="EMBL" id="QGLR01000018">
    <property type="protein sequence ID" value="PXZ03780.1"/>
    <property type="molecule type" value="Genomic_DNA"/>
</dbReference>
<evidence type="ECO:0000256" key="3">
    <source>
        <dbReference type="ARBA" id="ARBA00022452"/>
    </source>
</evidence>
<dbReference type="PROSITE" id="PS52016">
    <property type="entry name" value="TONB_DEPENDENT_REC_3"/>
    <property type="match status" value="1"/>
</dbReference>
<comment type="caution">
    <text evidence="9">The sequence shown here is derived from an EMBL/GenBank/DDBJ whole genome shotgun (WGS) entry which is preliminary data.</text>
</comment>
<evidence type="ECO:0000256" key="5">
    <source>
        <dbReference type="ARBA" id="ARBA00023136"/>
    </source>
</evidence>
<keyword evidence="4 7" id="KW-0812">Transmembrane</keyword>
<evidence type="ECO:0000256" key="1">
    <source>
        <dbReference type="ARBA" id="ARBA00004571"/>
    </source>
</evidence>
<keyword evidence="5 7" id="KW-0472">Membrane</keyword>
<accession>A0A2V4DSX9</accession>
<feature type="signal peptide" evidence="8">
    <location>
        <begin position="1"/>
        <end position="19"/>
    </location>
</feature>
<dbReference type="GO" id="GO:0009279">
    <property type="term" value="C:cell outer membrane"/>
    <property type="evidence" value="ECO:0007669"/>
    <property type="project" value="UniProtKB-SubCell"/>
</dbReference>
<sequence length="811" mass="92808">MKRTLLFILITSVLGTASASDNKDIQCQQDDKSCQLQKNKVNEVMIVHAPTPVPVSGNTYYDYIDIDRLPTRNGNISDLLKSNPTVRFNESMRNSLNQGSIDPENLSFHGASPYQNLFLIEGISATNNIDPANTNMVDNGVNIPSNSQGYFIDVALLDSVRVFDSNVPVEFGQFNGGVVDAKLRKFSGDDKLKISFRTSRDNWTKEHINSRDRESYEAGGNGSTKVYSPNFTKYFYTISGDKQLTDTLGFTVGFSHRESNMNRYSQGNQNIKIRHENTDQINTFLTKLTWLATDTATHNLVIKYNQSNHEIQTPEFINSGRDMGSKSYGLAWEYEQLFKVGKLNLNIGWDHMSNYTKANATTLMTQMPCLYYPESNSCTIGGQGHISQYIENITSKARWDFNPFYTGLIEHNLYLGGEFISTDAETKRYNESETYIYRKKKNSNVYQVMNHYKYQKGKGSLDIKQQSFYLSDTIKLERFSFTPGIRYDHESFLDNDHLSPRLRTEIDVFNNNQTMLTAGYNRYYGTSFLGMGLRDIRSNLRYNAVTGEKKVNITQYKDLKTPYTDEWAIGLQQKIIGFIVGANYVNRHDKDQISRVSIPNGYAYRNDAKSKTDSYNFSVKPIEPFKIQKLEVMPQLVLSYMDKKSNSRLETGYDDDYTSRYDEVVYNGKLIKHEDLPAVDYNTPWIASFNLDFNIPDYNILWANTFTYQSGQDARIIARKTDSCYNSNYKDIARHYCDVSLGSAVIWDAKVKWKPHFIPKAPFTISVDVLNVLDRVHAVPYNSSSAILPSSSAITNYGAGRQFWLQLDYEF</sequence>
<comment type="subcellular location">
    <subcellularLocation>
        <location evidence="1 7">Cell outer membrane</location>
        <topology evidence="1 7">Multi-pass membrane protein</topology>
    </subcellularLocation>
</comment>
<keyword evidence="8" id="KW-0732">Signal</keyword>
<reference evidence="9 10" key="1">
    <citation type="submission" date="2018-05" db="EMBL/GenBank/DDBJ databases">
        <title>Reference genomes for bee gut microbiota database.</title>
        <authorList>
            <person name="Ellegaard K.M."/>
        </authorList>
    </citation>
    <scope>NUCLEOTIDE SEQUENCE [LARGE SCALE GENOMIC DNA]</scope>
    <source>
        <strain evidence="9 10">ESL0182</strain>
    </source>
</reference>
<protein>
    <submittedName>
        <fullName evidence="9">TonB-dependent receptor</fullName>
    </submittedName>
</protein>
<keyword evidence="10" id="KW-1185">Reference proteome</keyword>
<dbReference type="AlphaFoldDB" id="A0A2V4DSX9"/>
<evidence type="ECO:0000313" key="9">
    <source>
        <dbReference type="EMBL" id="PXZ03780.1"/>
    </source>
</evidence>
<keyword evidence="2 7" id="KW-0813">Transport</keyword>
<dbReference type="SUPFAM" id="SSF56935">
    <property type="entry name" value="Porins"/>
    <property type="match status" value="1"/>
</dbReference>
<dbReference type="InterPro" id="IPR039426">
    <property type="entry name" value="TonB-dep_rcpt-like"/>
</dbReference>
<feature type="chain" id="PRO_5015933450" evidence="8">
    <location>
        <begin position="20"/>
        <end position="811"/>
    </location>
</feature>
<evidence type="ECO:0000313" key="10">
    <source>
        <dbReference type="Proteomes" id="UP000247932"/>
    </source>
</evidence>
<dbReference type="Gene3D" id="2.40.170.20">
    <property type="entry name" value="TonB-dependent receptor, beta-barrel domain"/>
    <property type="match status" value="1"/>
</dbReference>
<evidence type="ECO:0000256" key="6">
    <source>
        <dbReference type="ARBA" id="ARBA00023237"/>
    </source>
</evidence>
<evidence type="ECO:0000256" key="4">
    <source>
        <dbReference type="ARBA" id="ARBA00022692"/>
    </source>
</evidence>
<evidence type="ECO:0000256" key="7">
    <source>
        <dbReference type="PROSITE-ProRule" id="PRU01360"/>
    </source>
</evidence>
<dbReference type="Proteomes" id="UP000247932">
    <property type="component" value="Unassembled WGS sequence"/>
</dbReference>
<comment type="similarity">
    <text evidence="7">Belongs to the TonB-dependent receptor family.</text>
</comment>
<evidence type="ECO:0000256" key="8">
    <source>
        <dbReference type="SAM" id="SignalP"/>
    </source>
</evidence>
<dbReference type="InterPro" id="IPR036942">
    <property type="entry name" value="Beta-barrel_TonB_sf"/>
</dbReference>